<organism evidence="2 3">
    <name type="scientific">Collinsella intestinalis DSM 13280</name>
    <dbReference type="NCBI Taxonomy" id="521003"/>
    <lineage>
        <taxon>Bacteria</taxon>
        <taxon>Bacillati</taxon>
        <taxon>Actinomycetota</taxon>
        <taxon>Coriobacteriia</taxon>
        <taxon>Coriobacteriales</taxon>
        <taxon>Coriobacteriaceae</taxon>
        <taxon>Collinsella</taxon>
    </lineage>
</organism>
<keyword evidence="1" id="KW-0812">Transmembrane</keyword>
<evidence type="ECO:0008006" key="4">
    <source>
        <dbReference type="Google" id="ProtNLM"/>
    </source>
</evidence>
<dbReference type="HOGENOM" id="CLU_178284_2_0_11"/>
<dbReference type="EMBL" id="ABXH02000005">
    <property type="protein sequence ID" value="EEP44863.1"/>
    <property type="molecule type" value="Genomic_DNA"/>
</dbReference>
<dbReference type="RefSeq" id="WP_006722606.1">
    <property type="nucleotide sequence ID" value="NZ_GG692710.1"/>
</dbReference>
<dbReference type="InterPro" id="IPR031612">
    <property type="entry name" value="Phage_holin_Dp1"/>
</dbReference>
<gene>
    <name evidence="2" type="ORF">COLINT_02362</name>
</gene>
<evidence type="ECO:0000256" key="1">
    <source>
        <dbReference type="SAM" id="Phobius"/>
    </source>
</evidence>
<evidence type="ECO:0000313" key="2">
    <source>
        <dbReference type="EMBL" id="EEP44863.1"/>
    </source>
</evidence>
<reference evidence="2 3" key="1">
    <citation type="submission" date="2009-04" db="EMBL/GenBank/DDBJ databases">
        <authorList>
            <person name="Weinstock G."/>
            <person name="Sodergren E."/>
            <person name="Clifton S."/>
            <person name="Fulton L."/>
            <person name="Fulton B."/>
            <person name="Courtney L."/>
            <person name="Fronick C."/>
            <person name="Harrison M."/>
            <person name="Strong C."/>
            <person name="Farmer C."/>
            <person name="Delahaunty K."/>
            <person name="Markovic C."/>
            <person name="Hall O."/>
            <person name="Minx P."/>
            <person name="Tomlinson C."/>
            <person name="Mitreva M."/>
            <person name="Nelson J."/>
            <person name="Hou S."/>
            <person name="Wollam A."/>
            <person name="Pepin K.H."/>
            <person name="Johnson M."/>
            <person name="Bhonagiri V."/>
            <person name="Nash W.E."/>
            <person name="Warren W."/>
            <person name="Chinwalla A."/>
            <person name="Mardis E.R."/>
            <person name="Wilson R.K."/>
        </authorList>
    </citation>
    <scope>NUCLEOTIDE SEQUENCE [LARGE SCALE GENOMIC DNA]</scope>
    <source>
        <strain evidence="2 3">DSM 13280</strain>
    </source>
</reference>
<evidence type="ECO:0000313" key="3">
    <source>
        <dbReference type="Proteomes" id="UP000003295"/>
    </source>
</evidence>
<proteinExistence type="predicted"/>
<accession>C4F8J1</accession>
<feature type="transmembrane region" description="Helical" evidence="1">
    <location>
        <begin position="40"/>
        <end position="65"/>
    </location>
</feature>
<name>C4F8J1_9ACTN</name>
<dbReference type="Proteomes" id="UP000003295">
    <property type="component" value="Unassembled WGS sequence"/>
</dbReference>
<dbReference type="STRING" id="521003.COLINT_02362"/>
<dbReference type="Pfam" id="PF16938">
    <property type="entry name" value="Phage_holin_Dp1"/>
    <property type="match status" value="1"/>
</dbReference>
<dbReference type="AlphaFoldDB" id="C4F8J1"/>
<keyword evidence="1" id="KW-0472">Membrane</keyword>
<sequence>MDENYGIAEETGVAEPIDIPDDVPVEGYAKYWLPGWLYDVLKWVGLLAIPAAAAIYTGLASVWGWPAAGEVAQTATIVSTGIGVLLGAAEATKKVF</sequence>
<comment type="caution">
    <text evidence="2">The sequence shown here is derived from an EMBL/GenBank/DDBJ whole genome shotgun (WGS) entry which is preliminary data.</text>
</comment>
<keyword evidence="1" id="KW-1133">Transmembrane helix</keyword>
<protein>
    <recommendedName>
        <fullName evidence="4">Holin</fullName>
    </recommendedName>
</protein>